<dbReference type="AlphaFoldDB" id="A0A0H3K3T5"/>
<evidence type="ECO:0000256" key="2">
    <source>
        <dbReference type="ARBA" id="ARBA00005893"/>
    </source>
</evidence>
<name>A0A0H3K3T5_SYNP6</name>
<proteinExistence type="inferred from homology"/>
<dbReference type="Proteomes" id="UP000001175">
    <property type="component" value="Chromosome"/>
</dbReference>
<comment type="similarity">
    <text evidence="2">Belongs to the KdsC family.</text>
</comment>
<evidence type="ECO:0000256" key="1">
    <source>
        <dbReference type="ARBA" id="ARBA00001946"/>
    </source>
</evidence>
<dbReference type="NCBIfam" id="TIGR01670">
    <property type="entry name" value="KdsC-phosphatas"/>
    <property type="match status" value="1"/>
</dbReference>
<dbReference type="SUPFAM" id="SSF56784">
    <property type="entry name" value="HAD-like"/>
    <property type="match status" value="1"/>
</dbReference>
<dbReference type="Gene3D" id="3.40.50.1000">
    <property type="entry name" value="HAD superfamily/HAD-like"/>
    <property type="match status" value="1"/>
</dbReference>
<gene>
    <name evidence="8" type="ordered locus">syc1812_d</name>
</gene>
<organism evidence="8 9">
    <name type="scientific">Synechococcus sp. (strain ATCC 27144 / PCC 6301 / SAUG 1402/1)</name>
    <name type="common">Anacystis nidulans</name>
    <dbReference type="NCBI Taxonomy" id="269084"/>
    <lineage>
        <taxon>Bacteria</taxon>
        <taxon>Bacillati</taxon>
        <taxon>Cyanobacteriota</taxon>
        <taxon>Cyanophyceae</taxon>
        <taxon>Synechococcales</taxon>
        <taxon>Synechococcaceae</taxon>
        <taxon>Synechococcus</taxon>
    </lineage>
</organism>
<evidence type="ECO:0000256" key="6">
    <source>
        <dbReference type="ARBA" id="ARBA00022842"/>
    </source>
</evidence>
<dbReference type="InterPro" id="IPR023214">
    <property type="entry name" value="HAD_sf"/>
</dbReference>
<dbReference type="GO" id="GO:0016788">
    <property type="term" value="F:hydrolase activity, acting on ester bonds"/>
    <property type="evidence" value="ECO:0007669"/>
    <property type="project" value="InterPro"/>
</dbReference>
<evidence type="ECO:0000256" key="7">
    <source>
        <dbReference type="PIRSR" id="PIRSR006118-2"/>
    </source>
</evidence>
<evidence type="ECO:0000313" key="9">
    <source>
        <dbReference type="Proteomes" id="UP000001175"/>
    </source>
</evidence>
<dbReference type="SFLD" id="SFLDS00003">
    <property type="entry name" value="Haloacid_Dehalogenase"/>
    <property type="match status" value="1"/>
</dbReference>
<dbReference type="SFLD" id="SFLDG01138">
    <property type="entry name" value="C1.6.2:_Deoxy-d-mannose-octulo"/>
    <property type="match status" value="1"/>
</dbReference>
<feature type="binding site" evidence="7">
    <location>
        <position position="115"/>
    </location>
    <ligand>
        <name>Mg(2+)</name>
        <dbReference type="ChEBI" id="CHEBI:18420"/>
    </ligand>
</feature>
<dbReference type="InterPro" id="IPR036412">
    <property type="entry name" value="HAD-like_sf"/>
</dbReference>
<sequence length="178" mass="20217">MIWLQRWRWRSRFASIRLLVTDVDGVLTDGGLYYTEEGQELKRFNVHDGMGLRQLLDNGIEVAILSASPSPTVQRRAEKLGIRHAYFHVQDKLSKLQQLCQELEIDLQQVAYVGDDLNDCKVLSQVGLGCSVRNAHRSARKVARYVTFRSGGRGAVREICDQILRSQGRLSLRHTPVA</sequence>
<dbReference type="PANTHER" id="PTHR21485">
    <property type="entry name" value="HAD SUPERFAMILY MEMBERS CMAS AND KDSC"/>
    <property type="match status" value="1"/>
</dbReference>
<protein>
    <recommendedName>
        <fullName evidence="10">3-deoxy-manno-octulosonate-8-phosphatase</fullName>
    </recommendedName>
</protein>
<comment type="cofactor">
    <cofactor evidence="1 7">
        <name>Mg(2+)</name>
        <dbReference type="ChEBI" id="CHEBI:18420"/>
    </cofactor>
</comment>
<evidence type="ECO:0000256" key="4">
    <source>
        <dbReference type="ARBA" id="ARBA00022723"/>
    </source>
</evidence>
<reference evidence="8 9" key="1">
    <citation type="journal article" date="2007" name="Photosyn. Res.">
        <title>Complete nucleotide sequence of the freshwater unicellular cyanobacterium Synechococcus elongatus PCC 6301 chromosome: gene content and organization.</title>
        <authorList>
            <person name="Sugita C."/>
            <person name="Ogata K."/>
            <person name="Shikata M."/>
            <person name="Jikuya H."/>
            <person name="Takano J."/>
            <person name="Furumichi M."/>
            <person name="Kanehisa M."/>
            <person name="Omata T."/>
            <person name="Sugiura M."/>
            <person name="Sugita M."/>
        </authorList>
    </citation>
    <scope>NUCLEOTIDE SEQUENCE [LARGE SCALE GENOMIC DNA]</scope>
    <source>
        <strain evidence="9">ATCC 27144 / PCC 6301 / SAUG 1402/1</strain>
    </source>
</reference>
<dbReference type="GeneID" id="72431174"/>
<dbReference type="InterPro" id="IPR006549">
    <property type="entry name" value="HAD-SF_hydro_IIIA"/>
</dbReference>
<dbReference type="GO" id="GO:0046872">
    <property type="term" value="F:metal ion binding"/>
    <property type="evidence" value="ECO:0007669"/>
    <property type="project" value="UniProtKB-KW"/>
</dbReference>
<feature type="binding site" evidence="7">
    <location>
        <position position="22"/>
    </location>
    <ligand>
        <name>Mg(2+)</name>
        <dbReference type="ChEBI" id="CHEBI:18420"/>
    </ligand>
</feature>
<dbReference type="KEGG" id="syc:syc1812_d"/>
<dbReference type="EMBL" id="AP008231">
    <property type="protein sequence ID" value="BAD80002.1"/>
    <property type="molecule type" value="Genomic_DNA"/>
</dbReference>
<accession>A0A0H3K3T5</accession>
<evidence type="ECO:0000313" key="8">
    <source>
        <dbReference type="EMBL" id="BAD80002.1"/>
    </source>
</evidence>
<dbReference type="GO" id="GO:0008781">
    <property type="term" value="F:N-acylneuraminate cytidylyltransferase activity"/>
    <property type="evidence" value="ECO:0007669"/>
    <property type="project" value="TreeGrafter"/>
</dbReference>
<evidence type="ECO:0008006" key="10">
    <source>
        <dbReference type="Google" id="ProtNLM"/>
    </source>
</evidence>
<evidence type="ECO:0000256" key="5">
    <source>
        <dbReference type="ARBA" id="ARBA00022801"/>
    </source>
</evidence>
<keyword evidence="5" id="KW-0378">Hydrolase</keyword>
<dbReference type="NCBIfam" id="TIGR01662">
    <property type="entry name" value="HAD-SF-IIIA"/>
    <property type="match status" value="1"/>
</dbReference>
<dbReference type="CDD" id="cd01630">
    <property type="entry name" value="HAD_KDO-like"/>
    <property type="match status" value="1"/>
</dbReference>
<evidence type="ECO:0000256" key="3">
    <source>
        <dbReference type="ARBA" id="ARBA00011881"/>
    </source>
</evidence>
<dbReference type="InterPro" id="IPR050793">
    <property type="entry name" value="CMP-NeuNAc_synthase"/>
</dbReference>
<dbReference type="Pfam" id="PF08282">
    <property type="entry name" value="Hydrolase_3"/>
    <property type="match status" value="1"/>
</dbReference>
<feature type="binding site" evidence="7">
    <location>
        <position position="24"/>
    </location>
    <ligand>
        <name>substrate</name>
    </ligand>
</feature>
<dbReference type="SFLD" id="SFLDG01136">
    <property type="entry name" value="C1.6:_Phosphoserine_Phosphatas"/>
    <property type="match status" value="1"/>
</dbReference>
<dbReference type="RefSeq" id="WP_011244122.1">
    <property type="nucleotide sequence ID" value="NC_006576.1"/>
</dbReference>
<comment type="subunit">
    <text evidence="3">Homotetramer.</text>
</comment>
<dbReference type="PANTHER" id="PTHR21485:SF3">
    <property type="entry name" value="N-ACYLNEURAMINATE CYTIDYLYLTRANSFERASE"/>
    <property type="match status" value="1"/>
</dbReference>
<dbReference type="PIRSF" id="PIRSF006118">
    <property type="entry name" value="KDO8-P_Ptase"/>
    <property type="match status" value="1"/>
</dbReference>
<dbReference type="InterPro" id="IPR010023">
    <property type="entry name" value="KdsC_fam"/>
</dbReference>
<dbReference type="FunFam" id="3.40.50.1000:FF:000029">
    <property type="entry name" value="3-deoxy-D-manno-octulosonate 8-phosphate phosphatase KdsC"/>
    <property type="match status" value="1"/>
</dbReference>
<keyword evidence="6 7" id="KW-0460">Magnesium</keyword>
<keyword evidence="4 7" id="KW-0479">Metal-binding</keyword>
<dbReference type="eggNOG" id="COG1778">
    <property type="taxonomic scope" value="Bacteria"/>
</dbReference>